<sequence length="358" mass="40442">MDKNKIIRIKDIAKLSGVSVGTVDRVIHERGKVSEVSKAKVEKVLKEINYTPNLLAKTLGSNKVFKIALLAPHLDEDPYWNLALSALGSTQKEWQPYHIEILPFYFELHNADSYHKESERLLACNPDAVISAPIYLPEALTFSKKLKVMNIPFIHFNTLITEADPLAFIGQDLYQSGRLAASLLNLVCHDQKGSLATLHIVQSIQHSIHFQDKENGFNDYCKALASPQKTTSILINAHTQELFEASLLKAINEFEVKGLFIPTSSGAKKTAEVLRNNHLKDIKIVGYDLIQDNIDLLRSGEIEFLINQSPNKQLYRGVYHLAHHLLFKNPPPKKELFPLEIITRENIDSYTCAQILNQ</sequence>
<protein>
    <submittedName>
        <fullName evidence="5">Transcriptional regulator</fullName>
    </submittedName>
</protein>
<dbReference type="Pfam" id="PF00356">
    <property type="entry name" value="LacI"/>
    <property type="match status" value="1"/>
</dbReference>
<evidence type="ECO:0000256" key="1">
    <source>
        <dbReference type="ARBA" id="ARBA00023015"/>
    </source>
</evidence>
<keyword evidence="3" id="KW-0804">Transcription</keyword>
<dbReference type="GO" id="GO:0000976">
    <property type="term" value="F:transcription cis-regulatory region binding"/>
    <property type="evidence" value="ECO:0007669"/>
    <property type="project" value="TreeGrafter"/>
</dbReference>
<dbReference type="PANTHER" id="PTHR30146:SF144">
    <property type="entry name" value="LACI-FAMILY TRANSCRIPTION REGULATOR"/>
    <property type="match status" value="1"/>
</dbReference>
<comment type="caution">
    <text evidence="5">The sequence shown here is derived from an EMBL/GenBank/DDBJ whole genome shotgun (WGS) entry which is preliminary data.</text>
</comment>
<keyword evidence="6" id="KW-1185">Reference proteome</keyword>
<dbReference type="Pfam" id="PF13407">
    <property type="entry name" value="Peripla_BP_4"/>
    <property type="match status" value="1"/>
</dbReference>
<evidence type="ECO:0000313" key="5">
    <source>
        <dbReference type="EMBL" id="GGZ14778.1"/>
    </source>
</evidence>
<evidence type="ECO:0000256" key="3">
    <source>
        <dbReference type="ARBA" id="ARBA00023163"/>
    </source>
</evidence>
<dbReference type="InterPro" id="IPR000843">
    <property type="entry name" value="HTH_LacI"/>
</dbReference>
<dbReference type="SUPFAM" id="SSF47413">
    <property type="entry name" value="lambda repressor-like DNA-binding domains"/>
    <property type="match status" value="1"/>
</dbReference>
<dbReference type="SMART" id="SM00354">
    <property type="entry name" value="HTH_LACI"/>
    <property type="match status" value="1"/>
</dbReference>
<dbReference type="InterPro" id="IPR010982">
    <property type="entry name" value="Lambda_DNA-bd_dom_sf"/>
</dbReference>
<dbReference type="Gene3D" id="3.40.50.2300">
    <property type="match status" value="2"/>
</dbReference>
<dbReference type="AlphaFoldDB" id="A0A918UIN7"/>
<organism evidence="5 6">
    <name type="scientific">Echinicola pacifica</name>
    <dbReference type="NCBI Taxonomy" id="346377"/>
    <lineage>
        <taxon>Bacteria</taxon>
        <taxon>Pseudomonadati</taxon>
        <taxon>Bacteroidota</taxon>
        <taxon>Cytophagia</taxon>
        <taxon>Cytophagales</taxon>
        <taxon>Cyclobacteriaceae</taxon>
        <taxon>Echinicola</taxon>
    </lineage>
</organism>
<dbReference type="GO" id="GO:0003700">
    <property type="term" value="F:DNA-binding transcription factor activity"/>
    <property type="evidence" value="ECO:0007669"/>
    <property type="project" value="TreeGrafter"/>
</dbReference>
<accession>A0A918UIN7</accession>
<evidence type="ECO:0000313" key="6">
    <source>
        <dbReference type="Proteomes" id="UP000619457"/>
    </source>
</evidence>
<evidence type="ECO:0000256" key="2">
    <source>
        <dbReference type="ARBA" id="ARBA00023125"/>
    </source>
</evidence>
<dbReference type="InterPro" id="IPR025997">
    <property type="entry name" value="SBP_2_dom"/>
</dbReference>
<dbReference type="InterPro" id="IPR028082">
    <property type="entry name" value="Peripla_BP_I"/>
</dbReference>
<proteinExistence type="predicted"/>
<feature type="domain" description="HTH lacI-type" evidence="4">
    <location>
        <begin position="7"/>
        <end position="61"/>
    </location>
</feature>
<dbReference type="PANTHER" id="PTHR30146">
    <property type="entry name" value="LACI-RELATED TRANSCRIPTIONAL REPRESSOR"/>
    <property type="match status" value="1"/>
</dbReference>
<dbReference type="Proteomes" id="UP000619457">
    <property type="component" value="Unassembled WGS sequence"/>
</dbReference>
<dbReference type="RefSeq" id="WP_018474417.1">
    <property type="nucleotide sequence ID" value="NZ_BMWX01000001.1"/>
</dbReference>
<evidence type="ECO:0000259" key="4">
    <source>
        <dbReference type="PROSITE" id="PS50932"/>
    </source>
</evidence>
<name>A0A918UIN7_9BACT</name>
<dbReference type="PROSITE" id="PS00356">
    <property type="entry name" value="HTH_LACI_1"/>
    <property type="match status" value="1"/>
</dbReference>
<gene>
    <name evidence="5" type="ORF">GCM10007049_03420</name>
</gene>
<reference evidence="5" key="1">
    <citation type="journal article" date="2014" name="Int. J. Syst. Evol. Microbiol.">
        <title>Complete genome sequence of Corynebacterium casei LMG S-19264T (=DSM 44701T), isolated from a smear-ripened cheese.</title>
        <authorList>
            <consortium name="US DOE Joint Genome Institute (JGI-PGF)"/>
            <person name="Walter F."/>
            <person name="Albersmeier A."/>
            <person name="Kalinowski J."/>
            <person name="Ruckert C."/>
        </authorList>
    </citation>
    <scope>NUCLEOTIDE SEQUENCE</scope>
    <source>
        <strain evidence="5">KCTC 12368</strain>
    </source>
</reference>
<dbReference type="CDD" id="cd01392">
    <property type="entry name" value="HTH_LacI"/>
    <property type="match status" value="1"/>
</dbReference>
<keyword evidence="2" id="KW-0238">DNA-binding</keyword>
<dbReference type="SUPFAM" id="SSF53822">
    <property type="entry name" value="Periplasmic binding protein-like I"/>
    <property type="match status" value="1"/>
</dbReference>
<dbReference type="PROSITE" id="PS50932">
    <property type="entry name" value="HTH_LACI_2"/>
    <property type="match status" value="1"/>
</dbReference>
<dbReference type="Gene3D" id="1.10.260.40">
    <property type="entry name" value="lambda repressor-like DNA-binding domains"/>
    <property type="match status" value="1"/>
</dbReference>
<reference evidence="5" key="2">
    <citation type="submission" date="2020-09" db="EMBL/GenBank/DDBJ databases">
        <authorList>
            <person name="Sun Q."/>
            <person name="Kim S."/>
        </authorList>
    </citation>
    <scope>NUCLEOTIDE SEQUENCE</scope>
    <source>
        <strain evidence="5">KCTC 12368</strain>
    </source>
</reference>
<dbReference type="EMBL" id="BMWX01000001">
    <property type="protein sequence ID" value="GGZ14778.1"/>
    <property type="molecule type" value="Genomic_DNA"/>
</dbReference>
<keyword evidence="1" id="KW-0805">Transcription regulation</keyword>